<reference evidence="1" key="1">
    <citation type="submission" date="2013-03" db="EMBL/GenBank/DDBJ databases">
        <authorList>
            <person name="Harkins D.M."/>
            <person name="Durkin A.S."/>
            <person name="Brinkac L.M."/>
            <person name="Haft D.H."/>
            <person name="Selengut J.D."/>
            <person name="Sanka R."/>
            <person name="DePew J."/>
            <person name="Purushe J."/>
            <person name="Hartskeerl R.A."/>
            <person name="Ahmed A."/>
            <person name="van der Linden H."/>
            <person name="Goris M.G.A."/>
            <person name="Vinetz J.M."/>
            <person name="Sutton G.G."/>
            <person name="Nierman W.C."/>
            <person name="Fouts D.E."/>
        </authorList>
    </citation>
    <scope>NUCLEOTIDE SEQUENCE [LARGE SCALE GENOMIC DNA]</scope>
    <source>
        <strain evidence="1">ICFT</strain>
    </source>
</reference>
<sequence length="42" mass="4967">MTAQFMKSRFLFSRIGIRDLFSKWILMKAFKGMNAYLYRGAA</sequence>
<evidence type="ECO:0000313" key="2">
    <source>
        <dbReference type="Proteomes" id="UP000012313"/>
    </source>
</evidence>
<comment type="caution">
    <text evidence="1">The sequence shown here is derived from an EMBL/GenBank/DDBJ whole genome shotgun (WGS) entry which is preliminary data.</text>
</comment>
<name>N1WQ89_9LEPT</name>
<organism evidence="1 2">
    <name type="scientific">Leptospira weilii serovar Ranarum str. ICFT</name>
    <dbReference type="NCBI Taxonomy" id="1218598"/>
    <lineage>
        <taxon>Bacteria</taxon>
        <taxon>Pseudomonadati</taxon>
        <taxon>Spirochaetota</taxon>
        <taxon>Spirochaetia</taxon>
        <taxon>Leptospirales</taxon>
        <taxon>Leptospiraceae</taxon>
        <taxon>Leptospira</taxon>
    </lineage>
</organism>
<gene>
    <name evidence="1" type="ORF">LEP1GSC060_2311</name>
</gene>
<dbReference type="AlphaFoldDB" id="N1WQ89"/>
<keyword evidence="2" id="KW-1185">Reference proteome</keyword>
<proteinExistence type="predicted"/>
<dbReference type="EMBL" id="AOHC02000012">
    <property type="protein sequence ID" value="EMY79417.1"/>
    <property type="molecule type" value="Genomic_DNA"/>
</dbReference>
<accession>N1WQ89</accession>
<evidence type="ECO:0000313" key="1">
    <source>
        <dbReference type="EMBL" id="EMY79417.1"/>
    </source>
</evidence>
<dbReference type="Proteomes" id="UP000012313">
    <property type="component" value="Unassembled WGS sequence"/>
</dbReference>
<protein>
    <submittedName>
        <fullName evidence="1">Uncharacterized protein</fullName>
    </submittedName>
</protein>